<protein>
    <submittedName>
        <fullName evidence="2">Uncharacterized protein</fullName>
    </submittedName>
</protein>
<feature type="transmembrane region" description="Helical" evidence="1">
    <location>
        <begin position="12"/>
        <end position="33"/>
    </location>
</feature>
<dbReference type="Proteomes" id="UP000228763">
    <property type="component" value="Segment"/>
</dbReference>
<dbReference type="KEGG" id="vg:40091890"/>
<evidence type="ECO:0000313" key="2">
    <source>
        <dbReference type="EMBL" id="ATN93803.1"/>
    </source>
</evidence>
<keyword evidence="1" id="KW-1133">Transmembrane helix</keyword>
<dbReference type="EMBL" id="MF996376">
    <property type="protein sequence ID" value="ATN93803.1"/>
    <property type="molecule type" value="Genomic_DNA"/>
</dbReference>
<name>A0A2D1GPE5_9CAUD</name>
<organism evidence="2 3">
    <name type="scientific">Escherichia phage SRT8</name>
    <dbReference type="NCBI Taxonomy" id="2496545"/>
    <lineage>
        <taxon>Viruses</taxon>
        <taxon>Duplodnaviria</taxon>
        <taxon>Heunggongvirae</taxon>
        <taxon>Uroviricota</taxon>
        <taxon>Caudoviricetes</taxon>
        <taxon>Drexlerviridae</taxon>
        <taxon>Tunavirinae</taxon>
        <taxon>Sertoctavirus</taxon>
        <taxon>Sertoctavirus SRT8</taxon>
    </lineage>
</organism>
<evidence type="ECO:0000313" key="3">
    <source>
        <dbReference type="Proteomes" id="UP000228763"/>
    </source>
</evidence>
<proteinExistence type="predicted"/>
<keyword evidence="1" id="KW-0812">Transmembrane</keyword>
<keyword evidence="1" id="KW-0472">Membrane</keyword>
<sequence>MFSFPLIGEKPLIDNGFMIALFVKASNCFYVMVRAALP</sequence>
<reference evidence="2 3" key="1">
    <citation type="submission" date="2017-09" db="EMBL/GenBank/DDBJ databases">
        <title>Complete genome sequence analysis of the novel Escherichia coli phage SRT8.</title>
        <authorList>
            <person name="Fan X."/>
            <person name="Zhao K."/>
            <person name="Song S."/>
            <person name="Zhao Z."/>
        </authorList>
    </citation>
    <scope>NUCLEOTIDE SEQUENCE [LARGE SCALE GENOMIC DNA]</scope>
</reference>
<dbReference type="RefSeq" id="YP_009615428.1">
    <property type="nucleotide sequence ID" value="NC_042043.1"/>
</dbReference>
<keyword evidence="3" id="KW-1185">Reference proteome</keyword>
<accession>A0A2D1GPE5</accession>
<evidence type="ECO:0000256" key="1">
    <source>
        <dbReference type="SAM" id="Phobius"/>
    </source>
</evidence>
<dbReference type="GeneID" id="40091890"/>